<name>A0A921MUY0_9MICO</name>
<evidence type="ECO:0000313" key="3">
    <source>
        <dbReference type="Proteomes" id="UP000742460"/>
    </source>
</evidence>
<organism evidence="2 3">
    <name type="scientific">Brachybacterium massiliense</name>
    <dbReference type="NCBI Taxonomy" id="1755098"/>
    <lineage>
        <taxon>Bacteria</taxon>
        <taxon>Bacillati</taxon>
        <taxon>Actinomycetota</taxon>
        <taxon>Actinomycetes</taxon>
        <taxon>Micrococcales</taxon>
        <taxon>Dermabacteraceae</taxon>
        <taxon>Brachybacterium</taxon>
    </lineage>
</organism>
<feature type="compositionally biased region" description="Basic and acidic residues" evidence="1">
    <location>
        <begin position="44"/>
        <end position="53"/>
    </location>
</feature>
<sequence>MEMPTTPTTTPEHPVASSSGLAASPDRHHGPSVAQLAAGGGRGTADHAEPIAG</sequence>
<proteinExistence type="predicted"/>
<protein>
    <submittedName>
        <fullName evidence="2">Uncharacterized protein</fullName>
    </submittedName>
</protein>
<gene>
    <name evidence="2" type="ORF">K8V81_03830</name>
</gene>
<feature type="region of interest" description="Disordered" evidence="1">
    <location>
        <begin position="1"/>
        <end position="53"/>
    </location>
</feature>
<reference evidence="2" key="1">
    <citation type="journal article" date="2021" name="PeerJ">
        <title>Extensive microbial diversity within the chicken gut microbiome revealed by metagenomics and culture.</title>
        <authorList>
            <person name="Gilroy R."/>
            <person name="Ravi A."/>
            <person name="Getino M."/>
            <person name="Pursley I."/>
            <person name="Horton D.L."/>
            <person name="Alikhan N.F."/>
            <person name="Baker D."/>
            <person name="Gharbi K."/>
            <person name="Hall N."/>
            <person name="Watson M."/>
            <person name="Adriaenssens E.M."/>
            <person name="Foster-Nyarko E."/>
            <person name="Jarju S."/>
            <person name="Secka A."/>
            <person name="Antonio M."/>
            <person name="Oren A."/>
            <person name="Chaudhuri R.R."/>
            <person name="La Ragione R."/>
            <person name="Hildebrand F."/>
            <person name="Pallen M.J."/>
        </authorList>
    </citation>
    <scope>NUCLEOTIDE SEQUENCE</scope>
    <source>
        <strain evidence="2">ChiGjej5B5-22894</strain>
    </source>
</reference>
<comment type="caution">
    <text evidence="2">The sequence shown here is derived from an EMBL/GenBank/DDBJ whole genome shotgun (WGS) entry which is preliminary data.</text>
</comment>
<dbReference type="Proteomes" id="UP000742460">
    <property type="component" value="Unassembled WGS sequence"/>
</dbReference>
<accession>A0A921MUY0</accession>
<dbReference type="AlphaFoldDB" id="A0A921MUY0"/>
<feature type="compositionally biased region" description="Low complexity" evidence="1">
    <location>
        <begin position="1"/>
        <end position="11"/>
    </location>
</feature>
<evidence type="ECO:0000256" key="1">
    <source>
        <dbReference type="SAM" id="MobiDB-lite"/>
    </source>
</evidence>
<reference evidence="2" key="2">
    <citation type="submission" date="2021-09" db="EMBL/GenBank/DDBJ databases">
        <authorList>
            <person name="Gilroy R."/>
        </authorList>
    </citation>
    <scope>NUCLEOTIDE SEQUENCE</scope>
    <source>
        <strain evidence="2">ChiGjej5B5-22894</strain>
    </source>
</reference>
<evidence type="ECO:0000313" key="2">
    <source>
        <dbReference type="EMBL" id="HJG90835.1"/>
    </source>
</evidence>
<dbReference type="EMBL" id="DYUE01000098">
    <property type="protein sequence ID" value="HJG90835.1"/>
    <property type="molecule type" value="Genomic_DNA"/>
</dbReference>